<dbReference type="Proteomes" id="UP000813461">
    <property type="component" value="Unassembled WGS sequence"/>
</dbReference>
<dbReference type="PANTHER" id="PTHR45649">
    <property type="entry name" value="AMINO-ACID PERMEASE BAT1"/>
    <property type="match status" value="1"/>
</dbReference>
<keyword evidence="5 7" id="KW-0472">Membrane</keyword>
<evidence type="ECO:0000256" key="2">
    <source>
        <dbReference type="ARBA" id="ARBA00022448"/>
    </source>
</evidence>
<protein>
    <submittedName>
        <fullName evidence="8">Amino acid/polyamine transporter I</fullName>
    </submittedName>
</protein>
<evidence type="ECO:0000256" key="7">
    <source>
        <dbReference type="SAM" id="Phobius"/>
    </source>
</evidence>
<comment type="subcellular location">
    <subcellularLocation>
        <location evidence="1">Membrane</location>
        <topology evidence="1">Multi-pass membrane protein</topology>
    </subcellularLocation>
</comment>
<feature type="transmembrane region" description="Helical" evidence="7">
    <location>
        <begin position="282"/>
        <end position="305"/>
    </location>
</feature>
<proteinExistence type="predicted"/>
<reference evidence="8" key="1">
    <citation type="journal article" date="2021" name="Nat. Commun.">
        <title>Genetic determinants of endophytism in the Arabidopsis root mycobiome.</title>
        <authorList>
            <person name="Mesny F."/>
            <person name="Miyauchi S."/>
            <person name="Thiergart T."/>
            <person name="Pickel B."/>
            <person name="Atanasova L."/>
            <person name="Karlsson M."/>
            <person name="Huettel B."/>
            <person name="Barry K.W."/>
            <person name="Haridas S."/>
            <person name="Chen C."/>
            <person name="Bauer D."/>
            <person name="Andreopoulos W."/>
            <person name="Pangilinan J."/>
            <person name="LaButti K."/>
            <person name="Riley R."/>
            <person name="Lipzen A."/>
            <person name="Clum A."/>
            <person name="Drula E."/>
            <person name="Henrissat B."/>
            <person name="Kohler A."/>
            <person name="Grigoriev I.V."/>
            <person name="Martin F.M."/>
            <person name="Hacquard S."/>
        </authorList>
    </citation>
    <scope>NUCLEOTIDE SEQUENCE</scope>
    <source>
        <strain evidence="8">MPI-SDFR-AT-0120</strain>
    </source>
</reference>
<keyword evidence="3 7" id="KW-0812">Transmembrane</keyword>
<feature type="transmembrane region" description="Helical" evidence="7">
    <location>
        <begin position="498"/>
        <end position="517"/>
    </location>
</feature>
<feature type="transmembrane region" description="Helical" evidence="7">
    <location>
        <begin position="80"/>
        <end position="97"/>
    </location>
</feature>
<dbReference type="PANTHER" id="PTHR45649:SF1">
    <property type="entry name" value="TRANSPORTER, PUTATIVE (EUROFUNG)-RELATED"/>
    <property type="match status" value="1"/>
</dbReference>
<comment type="caution">
    <text evidence="8">The sequence shown here is derived from an EMBL/GenBank/DDBJ whole genome shotgun (WGS) entry which is preliminary data.</text>
</comment>
<feature type="transmembrane region" description="Helical" evidence="7">
    <location>
        <begin position="239"/>
        <end position="261"/>
    </location>
</feature>
<evidence type="ECO:0000256" key="1">
    <source>
        <dbReference type="ARBA" id="ARBA00004141"/>
    </source>
</evidence>
<dbReference type="AlphaFoldDB" id="A0A8K0RAX7"/>
<feature type="transmembrane region" description="Helical" evidence="7">
    <location>
        <begin position="200"/>
        <end position="219"/>
    </location>
</feature>
<accession>A0A8K0RAX7</accession>
<feature type="transmembrane region" description="Helical" evidence="7">
    <location>
        <begin position="385"/>
        <end position="409"/>
    </location>
</feature>
<evidence type="ECO:0000256" key="6">
    <source>
        <dbReference type="SAM" id="MobiDB-lite"/>
    </source>
</evidence>
<feature type="transmembrane region" description="Helical" evidence="7">
    <location>
        <begin position="333"/>
        <end position="354"/>
    </location>
</feature>
<name>A0A8K0RAX7_9PLEO</name>
<feature type="transmembrane region" description="Helical" evidence="7">
    <location>
        <begin position="169"/>
        <end position="188"/>
    </location>
</feature>
<keyword evidence="2" id="KW-0813">Transport</keyword>
<feature type="transmembrane region" description="Helical" evidence="7">
    <location>
        <begin position="125"/>
        <end position="149"/>
    </location>
</feature>
<evidence type="ECO:0000313" key="8">
    <source>
        <dbReference type="EMBL" id="KAH7088773.1"/>
    </source>
</evidence>
<dbReference type="InterPro" id="IPR002293">
    <property type="entry name" value="AA/rel_permease1"/>
</dbReference>
<dbReference type="Gene3D" id="1.20.1740.10">
    <property type="entry name" value="Amino acid/polyamine transporter I"/>
    <property type="match status" value="1"/>
</dbReference>
<evidence type="ECO:0000256" key="3">
    <source>
        <dbReference type="ARBA" id="ARBA00022692"/>
    </source>
</evidence>
<dbReference type="PIRSF" id="PIRSF006060">
    <property type="entry name" value="AA_transporter"/>
    <property type="match status" value="1"/>
</dbReference>
<keyword evidence="9" id="KW-1185">Reference proteome</keyword>
<keyword evidence="4 7" id="KW-1133">Transmembrane helix</keyword>
<feature type="transmembrane region" description="Helical" evidence="7">
    <location>
        <begin position="43"/>
        <end position="60"/>
    </location>
</feature>
<sequence length="532" mass="57787">MELNDRTKAGTVNSTVEDGDRHGYTRDEQDLMRLGKKPVLKRNFGFMQILGFSCTVLVTWEGILQVSTPSLLNGGPAGVFWGYLLIWIGSISVYTVLSELSSMAPTAGGQYHWVAMLAPKSYRKFLSFITGWVTLIGWQATTASSAYLAGTVLQSTILMLQPNYAPKPYQAMLLGWAVLVFAVLINTVGSKTLAHFEGLILILHILGFFAILIPLVYLSEHNNASIFTTFVNSGGWSTQGLSFMVGLPSSVFALVGVDSCVHDKMAEEVKNASKVVPRAIQISVLLNGALGLAMLVAYLFCLGSVDEVVEESATLGYAYLYVFLKGTGSPGGAATMAMIMWVLGVCCLVGLMAATSRQLWSFARDHAVPFSTQVTKLHPRTLIPVNTIAITTFISVLLSFIALGSVVAFSNVVNLSIGGLYASYFIVCALLLWRRLQGISPYNARAAMVGPETLQWGPWKVPGALGIANNLFACAYLLVLWFFSFWPGSVEVNAQSMNFSSVTFGGTVMLAVLWYFVRGRKTYTGPIVEVRI</sequence>
<dbReference type="GO" id="GO:0016020">
    <property type="term" value="C:membrane"/>
    <property type="evidence" value="ECO:0007669"/>
    <property type="project" value="UniProtKB-SubCell"/>
</dbReference>
<feature type="region of interest" description="Disordered" evidence="6">
    <location>
        <begin position="1"/>
        <end position="23"/>
    </location>
</feature>
<evidence type="ECO:0000256" key="5">
    <source>
        <dbReference type="ARBA" id="ARBA00023136"/>
    </source>
</evidence>
<gene>
    <name evidence="8" type="ORF">FB567DRAFT_547633</name>
</gene>
<feature type="transmembrane region" description="Helical" evidence="7">
    <location>
        <begin position="464"/>
        <end position="486"/>
    </location>
</feature>
<dbReference type="Pfam" id="PF13520">
    <property type="entry name" value="AA_permease_2"/>
    <property type="match status" value="1"/>
</dbReference>
<feature type="transmembrane region" description="Helical" evidence="7">
    <location>
        <begin position="415"/>
        <end position="433"/>
    </location>
</feature>
<evidence type="ECO:0000313" key="9">
    <source>
        <dbReference type="Proteomes" id="UP000813461"/>
    </source>
</evidence>
<dbReference type="OrthoDB" id="3257095at2759"/>
<evidence type="ECO:0000256" key="4">
    <source>
        <dbReference type="ARBA" id="ARBA00022989"/>
    </source>
</evidence>
<organism evidence="8 9">
    <name type="scientific">Paraphoma chrysanthemicola</name>
    <dbReference type="NCBI Taxonomy" id="798071"/>
    <lineage>
        <taxon>Eukaryota</taxon>
        <taxon>Fungi</taxon>
        <taxon>Dikarya</taxon>
        <taxon>Ascomycota</taxon>
        <taxon>Pezizomycotina</taxon>
        <taxon>Dothideomycetes</taxon>
        <taxon>Pleosporomycetidae</taxon>
        <taxon>Pleosporales</taxon>
        <taxon>Pleosporineae</taxon>
        <taxon>Phaeosphaeriaceae</taxon>
        <taxon>Paraphoma</taxon>
    </lineage>
</organism>
<dbReference type="GO" id="GO:0022857">
    <property type="term" value="F:transmembrane transporter activity"/>
    <property type="evidence" value="ECO:0007669"/>
    <property type="project" value="InterPro"/>
</dbReference>
<dbReference type="EMBL" id="JAGMVJ010000007">
    <property type="protein sequence ID" value="KAH7088773.1"/>
    <property type="molecule type" value="Genomic_DNA"/>
</dbReference>